<reference evidence="2" key="1">
    <citation type="submission" date="2020-07" db="EMBL/GenBank/DDBJ databases">
        <title>Huge and variable diversity of episymbiotic CPR bacteria and DPANN archaea in groundwater ecosystems.</title>
        <authorList>
            <person name="He C.Y."/>
            <person name="Keren R."/>
            <person name="Whittaker M."/>
            <person name="Farag I.F."/>
            <person name="Doudna J."/>
            <person name="Cate J.H.D."/>
            <person name="Banfield J.F."/>
        </authorList>
    </citation>
    <scope>NUCLEOTIDE SEQUENCE</scope>
    <source>
        <strain evidence="2">NC_groundwater_1818_Pr3_B-0.1um_66_35</strain>
    </source>
</reference>
<dbReference type="PANTHER" id="PTHR38446">
    <property type="entry name" value="BLL0914 PROTEIN"/>
    <property type="match status" value="1"/>
</dbReference>
<gene>
    <name evidence="2" type="ORF">HZA66_17040</name>
</gene>
<dbReference type="InterPro" id="IPR009732">
    <property type="entry name" value="DUF1304"/>
</dbReference>
<dbReference type="Proteomes" id="UP000782519">
    <property type="component" value="Unassembled WGS sequence"/>
</dbReference>
<name>A0A933VVN5_RHOPL</name>
<dbReference type="EMBL" id="JACRJB010000051">
    <property type="protein sequence ID" value="MBI5131149.1"/>
    <property type="molecule type" value="Genomic_DNA"/>
</dbReference>
<comment type="caution">
    <text evidence="2">The sequence shown here is derived from an EMBL/GenBank/DDBJ whole genome shotgun (WGS) entry which is preliminary data.</text>
</comment>
<accession>A0A933VVN5</accession>
<evidence type="ECO:0000256" key="1">
    <source>
        <dbReference type="SAM" id="Phobius"/>
    </source>
</evidence>
<feature type="transmembrane region" description="Helical" evidence="1">
    <location>
        <begin position="107"/>
        <end position="124"/>
    </location>
</feature>
<dbReference type="AlphaFoldDB" id="A0A933VVN5"/>
<evidence type="ECO:0000313" key="2">
    <source>
        <dbReference type="EMBL" id="MBI5131149.1"/>
    </source>
</evidence>
<dbReference type="Pfam" id="PF06993">
    <property type="entry name" value="DUF1304"/>
    <property type="match status" value="1"/>
</dbReference>
<evidence type="ECO:0000313" key="3">
    <source>
        <dbReference type="Proteomes" id="UP000782519"/>
    </source>
</evidence>
<feature type="transmembrane region" description="Helical" evidence="1">
    <location>
        <begin position="12"/>
        <end position="32"/>
    </location>
</feature>
<keyword evidence="1" id="KW-0472">Membrane</keyword>
<proteinExistence type="predicted"/>
<organism evidence="2 3">
    <name type="scientific">Rhodopseudomonas palustris</name>
    <dbReference type="NCBI Taxonomy" id="1076"/>
    <lineage>
        <taxon>Bacteria</taxon>
        <taxon>Pseudomonadati</taxon>
        <taxon>Pseudomonadota</taxon>
        <taxon>Alphaproteobacteria</taxon>
        <taxon>Hyphomicrobiales</taxon>
        <taxon>Nitrobacteraceae</taxon>
        <taxon>Rhodopseudomonas</taxon>
    </lineage>
</organism>
<sequence length="125" mass="13422">MRRNVVNVVANTLVALVAALHVYFLVLEMFLWTRPLGLKTFSNTPEKAAASAVLAANQGLYNGFLAAGLIWSLLHPDPAVALQLKTFFLGCVIVAGLYGAWSVSKRILYVQAAPAALALVVAWLV</sequence>
<keyword evidence="1" id="KW-1133">Transmembrane helix</keyword>
<keyword evidence="1" id="KW-0812">Transmembrane</keyword>
<dbReference type="PANTHER" id="PTHR38446:SF1">
    <property type="entry name" value="BLL0914 PROTEIN"/>
    <property type="match status" value="1"/>
</dbReference>
<feature type="transmembrane region" description="Helical" evidence="1">
    <location>
        <begin position="53"/>
        <end position="74"/>
    </location>
</feature>
<feature type="transmembrane region" description="Helical" evidence="1">
    <location>
        <begin position="80"/>
        <end position="100"/>
    </location>
</feature>
<protein>
    <submittedName>
        <fullName evidence="2">DUF1304 domain-containing protein</fullName>
    </submittedName>
</protein>